<accession>A0A2T0BNP1</accession>
<organism evidence="1 2">
    <name type="scientific">Clostridium luticellarii</name>
    <dbReference type="NCBI Taxonomy" id="1691940"/>
    <lineage>
        <taxon>Bacteria</taxon>
        <taxon>Bacillati</taxon>
        <taxon>Bacillota</taxon>
        <taxon>Clostridia</taxon>
        <taxon>Eubacteriales</taxon>
        <taxon>Clostridiaceae</taxon>
        <taxon>Clostridium</taxon>
    </lineage>
</organism>
<sequence length="47" mass="5628">MLMLALYVEFILNQERVDQIKNLINPFLFIIKFPSKLMDIACCYNLF</sequence>
<evidence type="ECO:0000313" key="1">
    <source>
        <dbReference type="EMBL" id="PRR85494.1"/>
    </source>
</evidence>
<comment type="caution">
    <text evidence="1">The sequence shown here is derived from an EMBL/GenBank/DDBJ whole genome shotgun (WGS) entry which is preliminary data.</text>
</comment>
<reference evidence="1 2" key="1">
    <citation type="submission" date="2018-03" db="EMBL/GenBank/DDBJ databases">
        <title>Genome sequence of Clostridium luticellarii DSM 29923.</title>
        <authorList>
            <person name="Poehlein A."/>
            <person name="Daniel R."/>
        </authorList>
    </citation>
    <scope>NUCLEOTIDE SEQUENCE [LARGE SCALE GENOMIC DNA]</scope>
    <source>
        <strain evidence="1 2">DSM 29923</strain>
    </source>
</reference>
<keyword evidence="2" id="KW-1185">Reference proteome</keyword>
<name>A0A2T0BNP1_9CLOT</name>
<dbReference type="Proteomes" id="UP000237798">
    <property type="component" value="Unassembled WGS sequence"/>
</dbReference>
<dbReference type="EMBL" id="PVXP01000016">
    <property type="protein sequence ID" value="PRR85494.1"/>
    <property type="molecule type" value="Genomic_DNA"/>
</dbReference>
<protein>
    <submittedName>
        <fullName evidence="1">Uncharacterized protein</fullName>
    </submittedName>
</protein>
<dbReference type="AlphaFoldDB" id="A0A2T0BNP1"/>
<evidence type="ECO:0000313" key="2">
    <source>
        <dbReference type="Proteomes" id="UP000237798"/>
    </source>
</evidence>
<proteinExistence type="predicted"/>
<gene>
    <name evidence="1" type="ORF">CLLU_15640</name>
</gene>